<dbReference type="SUPFAM" id="SSF56496">
    <property type="entry name" value="Fibrinogen C-terminal domain-like"/>
    <property type="match status" value="1"/>
</dbReference>
<dbReference type="InterPro" id="IPR020837">
    <property type="entry name" value="Fibrinogen_CS"/>
</dbReference>
<dbReference type="Gene3D" id="3.90.215.10">
    <property type="entry name" value="Gamma Fibrinogen, chain A, domain 1"/>
    <property type="match status" value="1"/>
</dbReference>
<dbReference type="PROSITE" id="PS51406">
    <property type="entry name" value="FIBRINOGEN_C_2"/>
    <property type="match status" value="1"/>
</dbReference>
<dbReference type="InterPro" id="IPR014716">
    <property type="entry name" value="Fibrinogen_a/b/g_C_1"/>
</dbReference>
<accession>A0AAV4EEN9</accession>
<keyword evidence="1" id="KW-1015">Disulfide bond</keyword>
<dbReference type="AlphaFoldDB" id="A0AAV4EEN9"/>
<name>A0AAV4EEN9_9GAST</name>
<reference evidence="3 4" key="1">
    <citation type="journal article" date="2021" name="Elife">
        <title>Chloroplast acquisition without the gene transfer in kleptoplastic sea slugs, Plakobranchus ocellatus.</title>
        <authorList>
            <person name="Maeda T."/>
            <person name="Takahashi S."/>
            <person name="Yoshida T."/>
            <person name="Shimamura S."/>
            <person name="Takaki Y."/>
            <person name="Nagai Y."/>
            <person name="Toyoda A."/>
            <person name="Suzuki Y."/>
            <person name="Arimoto A."/>
            <person name="Ishii H."/>
            <person name="Satoh N."/>
            <person name="Nishiyama T."/>
            <person name="Hasebe M."/>
            <person name="Maruyama T."/>
            <person name="Minagawa J."/>
            <person name="Obokata J."/>
            <person name="Shigenobu S."/>
        </authorList>
    </citation>
    <scope>NUCLEOTIDE SEQUENCE [LARGE SCALE GENOMIC DNA]</scope>
</reference>
<dbReference type="EMBL" id="BMAT01010715">
    <property type="protein sequence ID" value="GFR59472.1"/>
    <property type="molecule type" value="Genomic_DNA"/>
</dbReference>
<organism evidence="3 4">
    <name type="scientific">Elysia marginata</name>
    <dbReference type="NCBI Taxonomy" id="1093978"/>
    <lineage>
        <taxon>Eukaryota</taxon>
        <taxon>Metazoa</taxon>
        <taxon>Spiralia</taxon>
        <taxon>Lophotrochozoa</taxon>
        <taxon>Mollusca</taxon>
        <taxon>Gastropoda</taxon>
        <taxon>Heterobranchia</taxon>
        <taxon>Euthyneura</taxon>
        <taxon>Panpulmonata</taxon>
        <taxon>Sacoglossa</taxon>
        <taxon>Placobranchoidea</taxon>
        <taxon>Plakobranchidae</taxon>
        <taxon>Elysia</taxon>
    </lineage>
</organism>
<evidence type="ECO:0000313" key="4">
    <source>
        <dbReference type="Proteomes" id="UP000762676"/>
    </source>
</evidence>
<dbReference type="GO" id="GO:0005615">
    <property type="term" value="C:extracellular space"/>
    <property type="evidence" value="ECO:0007669"/>
    <property type="project" value="TreeGrafter"/>
</dbReference>
<dbReference type="Pfam" id="PF00147">
    <property type="entry name" value="Fibrinogen_C"/>
    <property type="match status" value="1"/>
</dbReference>
<protein>
    <submittedName>
        <fullName evidence="3">Fibrinogen related protein 12.1</fullName>
    </submittedName>
</protein>
<dbReference type="InterPro" id="IPR036056">
    <property type="entry name" value="Fibrinogen-like_C"/>
</dbReference>
<gene>
    <name evidence="3" type="ORF">ElyMa_005386400</name>
</gene>
<sequence>MATLTSQQPRLIRVSNGVKVDGVLDGERASLTLELTKSNDCMADFVCQVQSVDANSEHMLTSARVHQNKRRQGKDNQIVMSLATWQILDLVHQLGTQLAVANLHTENLGGNLKAVETKMDIFETSIASLGSKLALLSKSTEQLEHKVGDLDSDVNTKLTLFSKSMEQLEHRVGALENTLEDKIASAERSLHNGLSLLQNRIEDKLKDDVEDKVDEINHRLTSFIDEAESHSQDARKSLNESFTALNRYLNGEQNEALTNLASASHYLLDIQSNATGVLASTARNLTITQTNLSTQLLESLAQTAESSTNLSMTLKNDLRFLGEDLQLSFQQLATSINQSAIELLASTNNLSLQTNLTALAVLKDFMSPKRCTKGSFNFMPHAPYPYPLIQPSRDSIVDIPHLCDTVTDGGGWIVIQRRSTGDVDFYQRGWEEYKNGFGDLRGDFWLGNEHIHRITNGGQFELRVELVYQGKSSHARYGRFSISGETSQYTLNVADYSGTAGDSLIKNSHGQKFTTIDRDNDRAGQNCAETCMGGWWYNSCGYSGLNGKWQWTAWRGPFWETLSYNRAVSFSEMKIRLV</sequence>
<dbReference type="SUPFAM" id="SSF57997">
    <property type="entry name" value="Tropomyosin"/>
    <property type="match status" value="1"/>
</dbReference>
<dbReference type="SMART" id="SM00186">
    <property type="entry name" value="FBG"/>
    <property type="match status" value="1"/>
</dbReference>
<dbReference type="InterPro" id="IPR002181">
    <property type="entry name" value="Fibrinogen_a/b/g_C_dom"/>
</dbReference>
<keyword evidence="4" id="KW-1185">Reference proteome</keyword>
<dbReference type="Proteomes" id="UP000762676">
    <property type="component" value="Unassembled WGS sequence"/>
</dbReference>
<dbReference type="PANTHER" id="PTHR19143">
    <property type="entry name" value="FIBRINOGEN/TENASCIN/ANGIOPOEITIN"/>
    <property type="match status" value="1"/>
</dbReference>
<dbReference type="InterPro" id="IPR050373">
    <property type="entry name" value="Fibrinogen_C-term_domain"/>
</dbReference>
<evidence type="ECO:0000313" key="3">
    <source>
        <dbReference type="EMBL" id="GFR59472.1"/>
    </source>
</evidence>
<dbReference type="PROSITE" id="PS00514">
    <property type="entry name" value="FIBRINOGEN_C_1"/>
    <property type="match status" value="1"/>
</dbReference>
<feature type="domain" description="Fibrinogen C-terminal" evidence="2">
    <location>
        <begin position="362"/>
        <end position="578"/>
    </location>
</feature>
<comment type="caution">
    <text evidence="3">The sequence shown here is derived from an EMBL/GenBank/DDBJ whole genome shotgun (WGS) entry which is preliminary data.</text>
</comment>
<evidence type="ECO:0000259" key="2">
    <source>
        <dbReference type="PROSITE" id="PS51406"/>
    </source>
</evidence>
<evidence type="ECO:0000256" key="1">
    <source>
        <dbReference type="ARBA" id="ARBA00023157"/>
    </source>
</evidence>
<dbReference type="CDD" id="cd00087">
    <property type="entry name" value="FReD"/>
    <property type="match status" value="1"/>
</dbReference>
<proteinExistence type="predicted"/>